<sequence length="423" mass="46049">MTTVTGDPAIAADFGILGLPSIPDPSAAYLQADTLQAFADHHTRLAGDGASASRRAALNQGPAANAVDQHISGPGGTLLQAGSLADHFSLAAGMHKSAAQFVQHGKSRIAAYAAAAAALALAFPQVRAWVRARALRLYQQFRGVLAKFGDIYRKLVARIAARTSRATGGTNTGVVRAGAGRAAAVSARERQAVLRLQPSGPLERDMPLPRPADLRFVRDDEGLIVAVNGKPTRTFVQDMTSSRSAEYLARREEASDLAYSSAKAGPVYTLLMDRRTGKLYEGLNDMLRHVPDDLHPLLRERYEKFARWARGNGPFKHDEGWPAGGFPHWSEPGTHSEVTATSKALWDRTRNGETVTPETLRDFYFDNRLLSNHYQGIVARQRIPCCANCTHFLYDTPNSVGYFTRYPSLGDTPLAEFTPPWAI</sequence>
<protein>
    <submittedName>
        <fullName evidence="1">Uncharacterized protein</fullName>
    </submittedName>
</protein>
<proteinExistence type="predicted"/>
<gene>
    <name evidence="1" type="ORF">E1292_24670</name>
</gene>
<dbReference type="Proteomes" id="UP000295258">
    <property type="component" value="Unassembled WGS sequence"/>
</dbReference>
<accession>A0A4R4V9I5</accession>
<organism evidence="1 2">
    <name type="scientific">Nonomuraea deserti</name>
    <dbReference type="NCBI Taxonomy" id="1848322"/>
    <lineage>
        <taxon>Bacteria</taxon>
        <taxon>Bacillati</taxon>
        <taxon>Actinomycetota</taxon>
        <taxon>Actinomycetes</taxon>
        <taxon>Streptosporangiales</taxon>
        <taxon>Streptosporangiaceae</taxon>
        <taxon>Nonomuraea</taxon>
    </lineage>
</organism>
<keyword evidence="2" id="KW-1185">Reference proteome</keyword>
<name>A0A4R4V9I5_9ACTN</name>
<dbReference type="RefSeq" id="WP_132597587.1">
    <property type="nucleotide sequence ID" value="NZ_SMKO01000070.1"/>
</dbReference>
<comment type="caution">
    <text evidence="1">The sequence shown here is derived from an EMBL/GenBank/DDBJ whole genome shotgun (WGS) entry which is preliminary data.</text>
</comment>
<evidence type="ECO:0000313" key="1">
    <source>
        <dbReference type="EMBL" id="TDD01989.1"/>
    </source>
</evidence>
<evidence type="ECO:0000313" key="2">
    <source>
        <dbReference type="Proteomes" id="UP000295258"/>
    </source>
</evidence>
<dbReference type="EMBL" id="SMKO01000070">
    <property type="protein sequence ID" value="TDD01989.1"/>
    <property type="molecule type" value="Genomic_DNA"/>
</dbReference>
<dbReference type="AlphaFoldDB" id="A0A4R4V9I5"/>
<reference evidence="1 2" key="1">
    <citation type="submission" date="2019-03" db="EMBL/GenBank/DDBJ databases">
        <title>Draft genome sequences of novel Actinobacteria.</title>
        <authorList>
            <person name="Sahin N."/>
            <person name="Ay H."/>
            <person name="Saygin H."/>
        </authorList>
    </citation>
    <scope>NUCLEOTIDE SEQUENCE [LARGE SCALE GENOMIC DNA]</scope>
    <source>
        <strain evidence="1 2">KC310</strain>
    </source>
</reference>